<dbReference type="AlphaFoldDB" id="A0A0R3UAA8"/>
<evidence type="ECO:0000256" key="3">
    <source>
        <dbReference type="ARBA" id="ARBA00022771"/>
    </source>
</evidence>
<name>A0A0R3UAA8_MESCO</name>
<feature type="region of interest" description="Disordered" evidence="5">
    <location>
        <begin position="611"/>
        <end position="665"/>
    </location>
</feature>
<keyword evidence="2" id="KW-0677">Repeat</keyword>
<evidence type="ECO:0000313" key="7">
    <source>
        <dbReference type="EMBL" id="VDD77854.1"/>
    </source>
</evidence>
<dbReference type="InterPro" id="IPR013087">
    <property type="entry name" value="Znf_C2H2_type"/>
</dbReference>
<dbReference type="WBParaSite" id="MCU_011882-RB">
    <property type="protein sequence ID" value="MCU_011882-RB"/>
    <property type="gene ID" value="MCU_011882"/>
</dbReference>
<keyword evidence="3" id="KW-0863">Zinc-finger</keyword>
<feature type="region of interest" description="Disordered" evidence="5">
    <location>
        <begin position="289"/>
        <end position="410"/>
    </location>
</feature>
<dbReference type="InterPro" id="IPR050688">
    <property type="entry name" value="Zinc_finger/UBP_domain"/>
</dbReference>
<dbReference type="OrthoDB" id="6263892at2759"/>
<dbReference type="PROSITE" id="PS00028">
    <property type="entry name" value="ZINC_FINGER_C2H2_1"/>
    <property type="match status" value="1"/>
</dbReference>
<dbReference type="STRING" id="53468.A0A0R3UAA8"/>
<dbReference type="PANTHER" id="PTHR24403:SF67">
    <property type="entry name" value="FI01116P-RELATED"/>
    <property type="match status" value="1"/>
</dbReference>
<reference evidence="9 10" key="2">
    <citation type="submission" date="2019-11" db="UniProtKB">
        <authorList>
            <consortium name="WormBaseParasite"/>
        </authorList>
    </citation>
    <scope>IDENTIFICATION</scope>
</reference>
<keyword evidence="4" id="KW-0862">Zinc</keyword>
<feature type="compositionally biased region" description="Polar residues" evidence="5">
    <location>
        <begin position="322"/>
        <end position="352"/>
    </location>
</feature>
<evidence type="ECO:0000313" key="10">
    <source>
        <dbReference type="WBParaSite" id="MCU_011882-RB"/>
    </source>
</evidence>
<keyword evidence="1" id="KW-0479">Metal-binding</keyword>
<evidence type="ECO:0000313" key="9">
    <source>
        <dbReference type="WBParaSite" id="MCU_011882-RA"/>
    </source>
</evidence>
<dbReference type="GO" id="GO:0008270">
    <property type="term" value="F:zinc ion binding"/>
    <property type="evidence" value="ECO:0007669"/>
    <property type="project" value="UniProtKB-KW"/>
</dbReference>
<feature type="region of interest" description="Disordered" evidence="5">
    <location>
        <begin position="533"/>
        <end position="598"/>
    </location>
</feature>
<feature type="region of interest" description="Disordered" evidence="5">
    <location>
        <begin position="920"/>
        <end position="941"/>
    </location>
</feature>
<feature type="compositionally biased region" description="Polar residues" evidence="5">
    <location>
        <begin position="366"/>
        <end position="375"/>
    </location>
</feature>
<evidence type="ECO:0000256" key="2">
    <source>
        <dbReference type="ARBA" id="ARBA00022737"/>
    </source>
</evidence>
<feature type="compositionally biased region" description="Pro residues" evidence="5">
    <location>
        <begin position="294"/>
        <end position="320"/>
    </location>
</feature>
<dbReference type="Proteomes" id="UP000267029">
    <property type="component" value="Unassembled WGS sequence"/>
</dbReference>
<evidence type="ECO:0000313" key="8">
    <source>
        <dbReference type="Proteomes" id="UP000267029"/>
    </source>
</evidence>
<dbReference type="PANTHER" id="PTHR24403">
    <property type="entry name" value="ZINC FINGER PROTEIN"/>
    <property type="match status" value="1"/>
</dbReference>
<dbReference type="InterPro" id="IPR036236">
    <property type="entry name" value="Znf_C2H2_sf"/>
</dbReference>
<dbReference type="SMART" id="SM00355">
    <property type="entry name" value="ZnF_C2H2"/>
    <property type="match status" value="7"/>
</dbReference>
<dbReference type="Gene3D" id="3.30.160.60">
    <property type="entry name" value="Classic Zinc Finger"/>
    <property type="match status" value="1"/>
</dbReference>
<dbReference type="WBParaSite" id="MCU_011882-RA">
    <property type="protein sequence ID" value="MCU_011882-RA"/>
    <property type="gene ID" value="MCU_011882"/>
</dbReference>
<feature type="domain" description="C2H2-type" evidence="6">
    <location>
        <begin position="450"/>
        <end position="471"/>
    </location>
</feature>
<feature type="compositionally biased region" description="Basic residues" evidence="5">
    <location>
        <begin position="577"/>
        <end position="586"/>
    </location>
</feature>
<accession>A0A0R3UAA8</accession>
<gene>
    <name evidence="7" type="ORF">MCOS_LOCUS3857</name>
</gene>
<reference evidence="7 8" key="1">
    <citation type="submission" date="2018-10" db="EMBL/GenBank/DDBJ databases">
        <authorList>
            <consortium name="Pathogen Informatics"/>
        </authorList>
    </citation>
    <scope>NUCLEOTIDE SEQUENCE [LARGE SCALE GENOMIC DNA]</scope>
</reference>
<evidence type="ECO:0000259" key="6">
    <source>
        <dbReference type="PROSITE" id="PS00028"/>
    </source>
</evidence>
<keyword evidence="8" id="KW-1185">Reference proteome</keyword>
<evidence type="ECO:0000256" key="4">
    <source>
        <dbReference type="ARBA" id="ARBA00022833"/>
    </source>
</evidence>
<feature type="region of interest" description="Disordered" evidence="5">
    <location>
        <begin position="1"/>
        <end position="38"/>
    </location>
</feature>
<evidence type="ECO:0000256" key="5">
    <source>
        <dbReference type="SAM" id="MobiDB-lite"/>
    </source>
</evidence>
<protein>
    <submittedName>
        <fullName evidence="9 10">C2H2-type domain-containing protein</fullName>
    </submittedName>
</protein>
<proteinExistence type="predicted"/>
<sequence length="941" mass="100948">MVADKATESKPLPSRAAKSKHSLIRVGSSKTSPKFATPQKKRAKIVRFTTDDFTWQCWQCLSAFSNNVDLVEHLKSCDSRNAGEGEVILAIDDSLPGCPFCPRDGCQAESKPYYFQDFDTHVERHHADVKKLSCPYCTEKIASPRLQALTFHILTDHQIHWRPSPASMVYQRIDDVVHRVVTCLGCGWCTFVLRAQDAVQPPASLASHMSRCAGRGGRLSVPRLPPTPRRSTKKFTRTFVNDLTTQSTLAGDAFAARFPTVRGFASPLTPSSTDTEAVTVKRLKYQSPLKKVSPPLPPPLSLPSPISPVLPPEVKPPENPPTESEQSPKPESALTNGNSLADESEPPSTSLEPQAPQRKKPKSVSAARSSATPRNQFVPPGVFDVPLDLPPSPPKPSSGSSTPSDRSANKKAGVSRVYVCPICGDNALASLRERDKHLQSEHTGELVFPCQLCGMAYPVYIALRRHAVLKHNANYDAVLYGQPDMDPVECPYCELVAFTSPEVLQLHLAKIHPEQFQQQTVVSAVASALAGDESDDINDKDWTESGKQPSSAATAAATPAHSTATAGVSSSGDKLHSKGRRGRPRTRPYTPADLLDNPDLLERVESSLQMRQAIAPGRRGRGRGRGRGGGGGGRGRRPRAASLLGAAVPSPPATVGSSQQPAEETSDACAILTDADGHPIDDASVVSSSAALQAPPPNAVSALEAVLAQTLPDHAPVCCRLCGPEVQIVLDNAKELCIHMELDHNPASDCEQLGCQACGRIFFGPHHRADLIGHFRVVHQLQEAALSCPNHEPVELLSTSGHGEDQLKITGGGCLAKFTSARLRDSHLLVTGVPGWSCPLHLENETVQAMTVAETVAANPPLDTMVLATEIAADAAGQMVLAYGCPLCSRVFTGENCTARYHAHQSQCGVRVAEQSMVVENPDTTEAPLVEDQPPPATETQ</sequence>
<dbReference type="GO" id="GO:0010468">
    <property type="term" value="P:regulation of gene expression"/>
    <property type="evidence" value="ECO:0007669"/>
    <property type="project" value="TreeGrafter"/>
</dbReference>
<feature type="compositionally biased region" description="Low complexity" evidence="5">
    <location>
        <begin position="549"/>
        <end position="566"/>
    </location>
</feature>
<organism evidence="9">
    <name type="scientific">Mesocestoides corti</name>
    <name type="common">Flatworm</name>
    <dbReference type="NCBI Taxonomy" id="53468"/>
    <lineage>
        <taxon>Eukaryota</taxon>
        <taxon>Metazoa</taxon>
        <taxon>Spiralia</taxon>
        <taxon>Lophotrochozoa</taxon>
        <taxon>Platyhelminthes</taxon>
        <taxon>Cestoda</taxon>
        <taxon>Eucestoda</taxon>
        <taxon>Cyclophyllidea</taxon>
        <taxon>Mesocestoididae</taxon>
        <taxon>Mesocestoides</taxon>
    </lineage>
</organism>
<dbReference type="EMBL" id="UXSR01001056">
    <property type="protein sequence ID" value="VDD77854.1"/>
    <property type="molecule type" value="Genomic_DNA"/>
</dbReference>
<evidence type="ECO:0000256" key="1">
    <source>
        <dbReference type="ARBA" id="ARBA00022723"/>
    </source>
</evidence>
<dbReference type="SUPFAM" id="SSF57667">
    <property type="entry name" value="beta-beta-alpha zinc fingers"/>
    <property type="match status" value="1"/>
</dbReference>
<dbReference type="GO" id="GO:0005634">
    <property type="term" value="C:nucleus"/>
    <property type="evidence" value="ECO:0007669"/>
    <property type="project" value="TreeGrafter"/>
</dbReference>